<comment type="caution">
    <text evidence="2">The sequence shown here is derived from an EMBL/GenBank/DDBJ whole genome shotgun (WGS) entry which is preliminary data.</text>
</comment>
<keyword evidence="3" id="KW-1185">Reference proteome</keyword>
<accession>A0A4R6JTF4</accession>
<gene>
    <name evidence="2" type="ORF">C8E87_1626</name>
</gene>
<evidence type="ECO:0000313" key="2">
    <source>
        <dbReference type="EMBL" id="TDO37985.1"/>
    </source>
</evidence>
<dbReference type="Proteomes" id="UP000294901">
    <property type="component" value="Unassembled WGS sequence"/>
</dbReference>
<name>A0A4R6JTF4_9ACTN</name>
<feature type="region of interest" description="Disordered" evidence="1">
    <location>
        <begin position="59"/>
        <end position="90"/>
    </location>
</feature>
<evidence type="ECO:0000313" key="3">
    <source>
        <dbReference type="Proteomes" id="UP000294901"/>
    </source>
</evidence>
<proteinExistence type="predicted"/>
<protein>
    <submittedName>
        <fullName evidence="2">Uncharacterized protein</fullName>
    </submittedName>
</protein>
<sequence length="90" mass="9883">MRHLYLGQQWCHDCHTSCTRLDLVGLCLHCDELVAISDPTGQYRQLLSVPSWTPIVRSPKLPASASQNRGRQTPSSSPVRCAPGSVSVPK</sequence>
<evidence type="ECO:0000256" key="1">
    <source>
        <dbReference type="SAM" id="MobiDB-lite"/>
    </source>
</evidence>
<dbReference type="EMBL" id="SNWR01000001">
    <property type="protein sequence ID" value="TDO37985.1"/>
    <property type="molecule type" value="Genomic_DNA"/>
</dbReference>
<feature type="compositionally biased region" description="Polar residues" evidence="1">
    <location>
        <begin position="64"/>
        <end position="78"/>
    </location>
</feature>
<reference evidence="2 3" key="1">
    <citation type="submission" date="2019-03" db="EMBL/GenBank/DDBJ databases">
        <title>Sequencing the genomes of 1000 actinobacteria strains.</title>
        <authorList>
            <person name="Klenk H.-P."/>
        </authorList>
    </citation>
    <scope>NUCLEOTIDE SEQUENCE [LARGE SCALE GENOMIC DNA]</scope>
    <source>
        <strain evidence="2 3">DSM 43805</strain>
    </source>
</reference>
<dbReference type="AlphaFoldDB" id="A0A4R6JTF4"/>
<organism evidence="2 3">
    <name type="scientific">Paractinoplanes brasiliensis</name>
    <dbReference type="NCBI Taxonomy" id="52695"/>
    <lineage>
        <taxon>Bacteria</taxon>
        <taxon>Bacillati</taxon>
        <taxon>Actinomycetota</taxon>
        <taxon>Actinomycetes</taxon>
        <taxon>Micromonosporales</taxon>
        <taxon>Micromonosporaceae</taxon>
        <taxon>Paractinoplanes</taxon>
    </lineage>
</organism>